<protein>
    <submittedName>
        <fullName evidence="2">Uncharacterized protein</fullName>
    </submittedName>
</protein>
<gene>
    <name evidence="2" type="ORF">GOODEAATRI_005729</name>
</gene>
<sequence length="115" mass="12437">MSTVEAGGQCEEGGYGRAAKRPKMEESILEEKEDRAEDELEEGEDSDSGSLPGNGEVETDSRARWSGRQFGSGRKDNGEDSHLISPSPVVHVRGLCEAVVEADLIDALKKFGAIW</sequence>
<reference evidence="2 3" key="1">
    <citation type="submission" date="2021-06" db="EMBL/GenBank/DDBJ databases">
        <authorList>
            <person name="Palmer J.M."/>
        </authorList>
    </citation>
    <scope>NUCLEOTIDE SEQUENCE [LARGE SCALE GENOMIC DNA]</scope>
    <source>
        <strain evidence="2 3">GA_2019</strain>
        <tissue evidence="2">Muscle</tissue>
    </source>
</reference>
<name>A0ABV0P1R0_9TELE</name>
<proteinExistence type="predicted"/>
<comment type="caution">
    <text evidence="2">The sequence shown here is derived from an EMBL/GenBank/DDBJ whole genome shotgun (WGS) entry which is preliminary data.</text>
</comment>
<dbReference type="EMBL" id="JAHRIO010060234">
    <property type="protein sequence ID" value="MEQ2177651.1"/>
    <property type="molecule type" value="Genomic_DNA"/>
</dbReference>
<feature type="region of interest" description="Disordered" evidence="1">
    <location>
        <begin position="1"/>
        <end position="86"/>
    </location>
</feature>
<accession>A0ABV0P1R0</accession>
<dbReference type="Proteomes" id="UP001476798">
    <property type="component" value="Unassembled WGS sequence"/>
</dbReference>
<feature type="compositionally biased region" description="Basic and acidic residues" evidence="1">
    <location>
        <begin position="22"/>
        <end position="35"/>
    </location>
</feature>
<feature type="compositionally biased region" description="Basic and acidic residues" evidence="1">
    <location>
        <begin position="73"/>
        <end position="82"/>
    </location>
</feature>
<evidence type="ECO:0000313" key="2">
    <source>
        <dbReference type="EMBL" id="MEQ2177651.1"/>
    </source>
</evidence>
<organism evidence="2 3">
    <name type="scientific">Goodea atripinnis</name>
    <dbReference type="NCBI Taxonomy" id="208336"/>
    <lineage>
        <taxon>Eukaryota</taxon>
        <taxon>Metazoa</taxon>
        <taxon>Chordata</taxon>
        <taxon>Craniata</taxon>
        <taxon>Vertebrata</taxon>
        <taxon>Euteleostomi</taxon>
        <taxon>Actinopterygii</taxon>
        <taxon>Neopterygii</taxon>
        <taxon>Teleostei</taxon>
        <taxon>Neoteleostei</taxon>
        <taxon>Acanthomorphata</taxon>
        <taxon>Ovalentaria</taxon>
        <taxon>Atherinomorphae</taxon>
        <taxon>Cyprinodontiformes</taxon>
        <taxon>Goodeidae</taxon>
        <taxon>Goodea</taxon>
    </lineage>
</organism>
<evidence type="ECO:0000256" key="1">
    <source>
        <dbReference type="SAM" id="MobiDB-lite"/>
    </source>
</evidence>
<feature type="compositionally biased region" description="Acidic residues" evidence="1">
    <location>
        <begin position="36"/>
        <end position="47"/>
    </location>
</feature>
<evidence type="ECO:0000313" key="3">
    <source>
        <dbReference type="Proteomes" id="UP001476798"/>
    </source>
</evidence>
<keyword evidence="3" id="KW-1185">Reference proteome</keyword>